<accession>A0ABT2R403</accession>
<reference evidence="1" key="1">
    <citation type="submission" date="2012-09" db="EMBL/GenBank/DDBJ databases">
        <title>Genome Sequence of alkane-degrading Bacterium Alcanivorax balearicus MACL04.</title>
        <authorList>
            <person name="Lai Q."/>
            <person name="Shao Z."/>
        </authorList>
    </citation>
    <scope>NUCLEOTIDE SEQUENCE</scope>
    <source>
        <strain evidence="1">MACL04</strain>
    </source>
</reference>
<comment type="caution">
    <text evidence="1">The sequence shown here is derived from an EMBL/GenBank/DDBJ whole genome shotgun (WGS) entry which is preliminary data.</text>
</comment>
<organism evidence="1 2">
    <name type="scientific">Alloalcanivorax balearicus MACL04</name>
    <dbReference type="NCBI Taxonomy" id="1177182"/>
    <lineage>
        <taxon>Bacteria</taxon>
        <taxon>Pseudomonadati</taxon>
        <taxon>Pseudomonadota</taxon>
        <taxon>Gammaproteobacteria</taxon>
        <taxon>Oceanospirillales</taxon>
        <taxon>Alcanivoracaceae</taxon>
        <taxon>Alloalcanivorax</taxon>
    </lineage>
</organism>
<evidence type="ECO:0000313" key="1">
    <source>
        <dbReference type="EMBL" id="MCU5784517.1"/>
    </source>
</evidence>
<dbReference type="Proteomes" id="UP001064106">
    <property type="component" value="Unassembled WGS sequence"/>
</dbReference>
<protein>
    <recommendedName>
        <fullName evidence="3">Transposase</fullName>
    </recommendedName>
</protein>
<gene>
    <name evidence="1" type="ORF">MA04_03817</name>
</gene>
<name>A0ABT2R403_9GAMM</name>
<sequence>MHGFQIPLMHIMYVQEYILLIQRAIRLSRANQEKRKFIFDLNFIVLVWYKIHLVISHPRV</sequence>
<dbReference type="EMBL" id="ARXS01000032">
    <property type="protein sequence ID" value="MCU5784517.1"/>
    <property type="molecule type" value="Genomic_DNA"/>
</dbReference>
<evidence type="ECO:0000313" key="2">
    <source>
        <dbReference type="Proteomes" id="UP001064106"/>
    </source>
</evidence>
<keyword evidence="2" id="KW-1185">Reference proteome</keyword>
<evidence type="ECO:0008006" key="3">
    <source>
        <dbReference type="Google" id="ProtNLM"/>
    </source>
</evidence>
<proteinExistence type="predicted"/>